<sequence>MNRLAKMNDPLRPDHVAQVLEQWQRQRPDLDCSPMGVVGRLARTARLLGDGINARFKEFGLTPTEFDILATLKRSGEPLTPTELYQTLMLSSGAMSIRLEALVKRGLVERVPSAEDRRSNRVSLTEAGEELIDEAVTAHVANEAALLKPLDEQEQAQLAGLLQKWLLAHE</sequence>
<gene>
    <name evidence="5" type="ORF">GCM10007392_43230</name>
</gene>
<dbReference type="InterPro" id="IPR036390">
    <property type="entry name" value="WH_DNA-bd_sf"/>
</dbReference>
<dbReference type="PROSITE" id="PS50995">
    <property type="entry name" value="HTH_MARR_2"/>
    <property type="match status" value="1"/>
</dbReference>
<feature type="domain" description="HTH marR-type" evidence="4">
    <location>
        <begin position="34"/>
        <end position="167"/>
    </location>
</feature>
<comment type="caution">
    <text evidence="5">The sequence shown here is derived from an EMBL/GenBank/DDBJ whole genome shotgun (WGS) entry which is preliminary data.</text>
</comment>
<keyword evidence="6" id="KW-1185">Reference proteome</keyword>
<dbReference type="PANTHER" id="PTHR42756">
    <property type="entry name" value="TRANSCRIPTIONAL REGULATOR, MARR"/>
    <property type="match status" value="1"/>
</dbReference>
<evidence type="ECO:0000256" key="2">
    <source>
        <dbReference type="ARBA" id="ARBA00023125"/>
    </source>
</evidence>
<keyword evidence="2" id="KW-0238">DNA-binding</keyword>
<evidence type="ECO:0000313" key="6">
    <source>
        <dbReference type="Proteomes" id="UP000626148"/>
    </source>
</evidence>
<dbReference type="GO" id="GO:0003700">
    <property type="term" value="F:DNA-binding transcription factor activity"/>
    <property type="evidence" value="ECO:0007669"/>
    <property type="project" value="InterPro"/>
</dbReference>
<dbReference type="EMBL" id="BMXR01000014">
    <property type="protein sequence ID" value="GGX71107.1"/>
    <property type="molecule type" value="Genomic_DNA"/>
</dbReference>
<dbReference type="InterPro" id="IPR023187">
    <property type="entry name" value="Tscrpt_reg_MarR-type_CS"/>
</dbReference>
<proteinExistence type="predicted"/>
<dbReference type="InterPro" id="IPR036388">
    <property type="entry name" value="WH-like_DNA-bd_sf"/>
</dbReference>
<dbReference type="AlphaFoldDB" id="A0A918KPP1"/>
<evidence type="ECO:0000256" key="3">
    <source>
        <dbReference type="ARBA" id="ARBA00023163"/>
    </source>
</evidence>
<evidence type="ECO:0000256" key="1">
    <source>
        <dbReference type="ARBA" id="ARBA00023015"/>
    </source>
</evidence>
<keyword evidence="3" id="KW-0804">Transcription</keyword>
<dbReference type="SUPFAM" id="SSF46785">
    <property type="entry name" value="Winged helix' DNA-binding domain"/>
    <property type="match status" value="1"/>
</dbReference>
<evidence type="ECO:0000313" key="5">
    <source>
        <dbReference type="EMBL" id="GGX71107.1"/>
    </source>
</evidence>
<reference evidence="5" key="2">
    <citation type="submission" date="2020-09" db="EMBL/GenBank/DDBJ databases">
        <authorList>
            <person name="Sun Q."/>
            <person name="Kim S."/>
        </authorList>
    </citation>
    <scope>NUCLEOTIDE SEQUENCE</scope>
    <source>
        <strain evidence="5">KCTC 22169</strain>
    </source>
</reference>
<dbReference type="SMART" id="SM00347">
    <property type="entry name" value="HTH_MARR"/>
    <property type="match status" value="1"/>
</dbReference>
<dbReference type="PROSITE" id="PS01117">
    <property type="entry name" value="HTH_MARR_1"/>
    <property type="match status" value="1"/>
</dbReference>
<dbReference type="Proteomes" id="UP000626148">
    <property type="component" value="Unassembled WGS sequence"/>
</dbReference>
<dbReference type="GO" id="GO:0003677">
    <property type="term" value="F:DNA binding"/>
    <property type="evidence" value="ECO:0007669"/>
    <property type="project" value="UniProtKB-KW"/>
</dbReference>
<protein>
    <submittedName>
        <fullName evidence="5">MarR family transcriptional regulator</fullName>
    </submittedName>
</protein>
<dbReference type="PRINTS" id="PR00598">
    <property type="entry name" value="HTHMARR"/>
</dbReference>
<dbReference type="Pfam" id="PF12802">
    <property type="entry name" value="MarR_2"/>
    <property type="match status" value="1"/>
</dbReference>
<name>A0A918KPP1_9GAMM</name>
<evidence type="ECO:0000259" key="4">
    <source>
        <dbReference type="PROSITE" id="PS50995"/>
    </source>
</evidence>
<accession>A0A918KPP1</accession>
<dbReference type="InterPro" id="IPR000835">
    <property type="entry name" value="HTH_MarR-typ"/>
</dbReference>
<reference evidence="5" key="1">
    <citation type="journal article" date="2014" name="Int. J. Syst. Evol. Microbiol.">
        <title>Complete genome sequence of Corynebacterium casei LMG S-19264T (=DSM 44701T), isolated from a smear-ripened cheese.</title>
        <authorList>
            <consortium name="US DOE Joint Genome Institute (JGI-PGF)"/>
            <person name="Walter F."/>
            <person name="Albersmeier A."/>
            <person name="Kalinowski J."/>
            <person name="Ruckert C."/>
        </authorList>
    </citation>
    <scope>NUCLEOTIDE SEQUENCE</scope>
    <source>
        <strain evidence="5">KCTC 22169</strain>
    </source>
</reference>
<dbReference type="Gene3D" id="1.10.10.10">
    <property type="entry name" value="Winged helix-like DNA-binding domain superfamily/Winged helix DNA-binding domain"/>
    <property type="match status" value="1"/>
</dbReference>
<organism evidence="5 6">
    <name type="scientific">Saccharospirillum salsuginis</name>
    <dbReference type="NCBI Taxonomy" id="418750"/>
    <lineage>
        <taxon>Bacteria</taxon>
        <taxon>Pseudomonadati</taxon>
        <taxon>Pseudomonadota</taxon>
        <taxon>Gammaproteobacteria</taxon>
        <taxon>Oceanospirillales</taxon>
        <taxon>Saccharospirillaceae</taxon>
        <taxon>Saccharospirillum</taxon>
    </lineage>
</organism>
<keyword evidence="1" id="KW-0805">Transcription regulation</keyword>
<dbReference type="PANTHER" id="PTHR42756:SF1">
    <property type="entry name" value="TRANSCRIPTIONAL REPRESSOR OF EMRAB OPERON"/>
    <property type="match status" value="1"/>
</dbReference>